<evidence type="ECO:0000259" key="10">
    <source>
        <dbReference type="PROSITE" id="PS50862"/>
    </source>
</evidence>
<keyword evidence="4" id="KW-0547">Nucleotide-binding</keyword>
<evidence type="ECO:0000256" key="9">
    <source>
        <dbReference type="ARBA" id="ARBA00047671"/>
    </source>
</evidence>
<accession>G7E5G0</accession>
<proteinExistence type="inferred from homology"/>
<dbReference type="CDD" id="cd00779">
    <property type="entry name" value="ProRS_core_prok"/>
    <property type="match status" value="1"/>
</dbReference>
<dbReference type="STRING" id="764103.G7E5G0"/>
<keyword evidence="3" id="KW-0436">Ligase</keyword>
<evidence type="ECO:0000313" key="11">
    <source>
        <dbReference type="EMBL" id="GAA98070.1"/>
    </source>
</evidence>
<dbReference type="Gene3D" id="3.40.50.800">
    <property type="entry name" value="Anticodon-binding domain"/>
    <property type="match status" value="1"/>
</dbReference>
<evidence type="ECO:0000256" key="3">
    <source>
        <dbReference type="ARBA" id="ARBA00022598"/>
    </source>
</evidence>
<dbReference type="eggNOG" id="KOG2324">
    <property type="taxonomic scope" value="Eukaryota"/>
</dbReference>
<evidence type="ECO:0000256" key="4">
    <source>
        <dbReference type="ARBA" id="ARBA00022741"/>
    </source>
</evidence>
<dbReference type="InterPro" id="IPR045864">
    <property type="entry name" value="aa-tRNA-synth_II/BPL/LPL"/>
</dbReference>
<keyword evidence="5" id="KW-0067">ATP-binding</keyword>
<comment type="caution">
    <text evidence="11">The sequence shown here is derived from an EMBL/GenBank/DDBJ whole genome shotgun (WGS) entry which is preliminary data.</text>
</comment>
<dbReference type="SUPFAM" id="SSF55681">
    <property type="entry name" value="Class II aaRS and biotin synthetases"/>
    <property type="match status" value="1"/>
</dbReference>
<dbReference type="OrthoDB" id="10267474at2759"/>
<dbReference type="HOGENOM" id="CLU_016739_4_2_1"/>
<dbReference type="AlphaFoldDB" id="G7E5G0"/>
<dbReference type="OMA" id="NCDYAAN"/>
<reference evidence="11 12" key="1">
    <citation type="journal article" date="2011" name="J. Gen. Appl. Microbiol.">
        <title>Draft genome sequencing of the enigmatic basidiomycete Mixia osmundae.</title>
        <authorList>
            <person name="Nishida H."/>
            <person name="Nagatsuka Y."/>
            <person name="Sugiyama J."/>
        </authorList>
    </citation>
    <scope>NUCLEOTIDE SEQUENCE [LARGE SCALE GENOMIC DNA]</scope>
    <source>
        <strain evidence="12">CBS 9802 / IAM 14324 / JCM 22182 / KY 12970</strain>
    </source>
</reference>
<dbReference type="GO" id="GO:0004827">
    <property type="term" value="F:proline-tRNA ligase activity"/>
    <property type="evidence" value="ECO:0007669"/>
    <property type="project" value="UniProtKB-EC"/>
</dbReference>
<evidence type="ECO:0000256" key="5">
    <source>
        <dbReference type="ARBA" id="ARBA00022840"/>
    </source>
</evidence>
<protein>
    <recommendedName>
        <fullName evidence="2">proline--tRNA ligase</fullName>
        <ecNumber evidence="2">6.1.1.15</ecNumber>
    </recommendedName>
    <alternativeName>
        <fullName evidence="8">Prolyl-tRNA synthetase</fullName>
    </alternativeName>
</protein>
<dbReference type="Proteomes" id="UP000009131">
    <property type="component" value="Unassembled WGS sequence"/>
</dbReference>
<evidence type="ECO:0000256" key="6">
    <source>
        <dbReference type="ARBA" id="ARBA00022917"/>
    </source>
</evidence>
<dbReference type="InterPro" id="IPR002314">
    <property type="entry name" value="aa-tRNA-synt_IIb"/>
</dbReference>
<dbReference type="InterPro" id="IPR033730">
    <property type="entry name" value="ProRS_core_prok"/>
</dbReference>
<dbReference type="GO" id="GO:0005739">
    <property type="term" value="C:mitochondrion"/>
    <property type="evidence" value="ECO:0007669"/>
    <property type="project" value="TreeGrafter"/>
</dbReference>
<keyword evidence="6" id="KW-0648">Protein biosynthesis</keyword>
<evidence type="ECO:0000256" key="7">
    <source>
        <dbReference type="ARBA" id="ARBA00023146"/>
    </source>
</evidence>
<dbReference type="Gene3D" id="3.30.930.10">
    <property type="entry name" value="Bira Bifunctional Protein, Domain 2"/>
    <property type="match status" value="1"/>
</dbReference>
<evidence type="ECO:0000256" key="8">
    <source>
        <dbReference type="ARBA" id="ARBA00029731"/>
    </source>
</evidence>
<gene>
    <name evidence="11" type="primary">Mo04752</name>
    <name evidence="11" type="ORF">E5Q_04752</name>
</gene>
<dbReference type="PRINTS" id="PR01046">
    <property type="entry name" value="TRNASYNTHPRO"/>
</dbReference>
<dbReference type="GO" id="GO:0006433">
    <property type="term" value="P:prolyl-tRNA aminoacylation"/>
    <property type="evidence" value="ECO:0007669"/>
    <property type="project" value="InterPro"/>
</dbReference>
<dbReference type="PROSITE" id="PS50862">
    <property type="entry name" value="AA_TRNA_LIGASE_II"/>
    <property type="match status" value="1"/>
</dbReference>
<keyword evidence="12" id="KW-1185">Reference proteome</keyword>
<dbReference type="PANTHER" id="PTHR42753">
    <property type="entry name" value="MITOCHONDRIAL RIBOSOME PROTEIN L39/PROLYL-TRNA LIGASE FAMILY MEMBER"/>
    <property type="match status" value="1"/>
</dbReference>
<dbReference type="FunCoup" id="G7E5G0">
    <property type="interactions" value="250"/>
</dbReference>
<comment type="similarity">
    <text evidence="1">Belongs to the class-II aminoacyl-tRNA synthetase family.</text>
</comment>
<feature type="domain" description="Aminoacyl-transfer RNA synthetases class-II family profile" evidence="10">
    <location>
        <begin position="106"/>
        <end position="382"/>
    </location>
</feature>
<keyword evidence="7" id="KW-0030">Aminoacyl-tRNA synthetase</keyword>
<dbReference type="InterPro" id="IPR002316">
    <property type="entry name" value="Pro-tRNA-ligase_IIa"/>
</dbReference>
<dbReference type="PANTHER" id="PTHR42753:SF2">
    <property type="entry name" value="PROLINE--TRNA LIGASE"/>
    <property type="match status" value="1"/>
</dbReference>
<evidence type="ECO:0000256" key="2">
    <source>
        <dbReference type="ARBA" id="ARBA00012831"/>
    </source>
</evidence>
<dbReference type="InterPro" id="IPR050062">
    <property type="entry name" value="Pro-tRNA_synthetase"/>
</dbReference>
<organism evidence="11 12">
    <name type="scientific">Mixia osmundae (strain CBS 9802 / IAM 14324 / JCM 22182 / KY 12970)</name>
    <dbReference type="NCBI Taxonomy" id="764103"/>
    <lineage>
        <taxon>Eukaryota</taxon>
        <taxon>Fungi</taxon>
        <taxon>Dikarya</taxon>
        <taxon>Basidiomycota</taxon>
        <taxon>Pucciniomycotina</taxon>
        <taxon>Mixiomycetes</taxon>
        <taxon>Mixiales</taxon>
        <taxon>Mixiaceae</taxon>
        <taxon>Mixia</taxon>
    </lineage>
</organism>
<dbReference type="RefSeq" id="XP_014569383.1">
    <property type="nucleotide sequence ID" value="XM_014713897.1"/>
</dbReference>
<dbReference type="EMBL" id="BABT02000150">
    <property type="protein sequence ID" value="GAA98070.1"/>
    <property type="molecule type" value="Genomic_DNA"/>
</dbReference>
<dbReference type="InParanoid" id="G7E5G0"/>
<dbReference type="SUPFAM" id="SSF52954">
    <property type="entry name" value="Class II aaRS ABD-related"/>
    <property type="match status" value="1"/>
</dbReference>
<name>G7E5G0_MIXOS</name>
<reference evidence="11 12" key="2">
    <citation type="journal article" date="2012" name="Open Biol.">
        <title>Characteristics of nucleosomes and linker DNA regions on the genome of the basidiomycete Mixia osmundae revealed by mono- and dinucleosome mapping.</title>
        <authorList>
            <person name="Nishida H."/>
            <person name="Kondo S."/>
            <person name="Matsumoto T."/>
            <person name="Suzuki Y."/>
            <person name="Yoshikawa H."/>
            <person name="Taylor T.D."/>
            <person name="Sugiyama J."/>
        </authorList>
    </citation>
    <scope>NUCLEOTIDE SEQUENCE [LARGE SCALE GENOMIC DNA]</scope>
    <source>
        <strain evidence="12">CBS 9802 / IAM 14324 / JCM 22182 / KY 12970</strain>
    </source>
</reference>
<dbReference type="Pfam" id="PF00587">
    <property type="entry name" value="tRNA-synt_2b"/>
    <property type="match status" value="1"/>
</dbReference>
<dbReference type="InterPro" id="IPR006195">
    <property type="entry name" value="aa-tRNA-synth_II"/>
</dbReference>
<dbReference type="GO" id="GO:0005524">
    <property type="term" value="F:ATP binding"/>
    <property type="evidence" value="ECO:0007669"/>
    <property type="project" value="UniProtKB-KW"/>
</dbReference>
<dbReference type="EC" id="6.1.1.15" evidence="2"/>
<evidence type="ECO:0000313" key="12">
    <source>
        <dbReference type="Proteomes" id="UP000009131"/>
    </source>
</evidence>
<dbReference type="InterPro" id="IPR036621">
    <property type="entry name" value="Anticodon-bd_dom_sf"/>
</dbReference>
<comment type="catalytic activity">
    <reaction evidence="9">
        <text>tRNA(Pro) + L-proline + ATP = L-prolyl-tRNA(Pro) + AMP + diphosphate</text>
        <dbReference type="Rhea" id="RHEA:14305"/>
        <dbReference type="Rhea" id="RHEA-COMP:9700"/>
        <dbReference type="Rhea" id="RHEA-COMP:9702"/>
        <dbReference type="ChEBI" id="CHEBI:30616"/>
        <dbReference type="ChEBI" id="CHEBI:33019"/>
        <dbReference type="ChEBI" id="CHEBI:60039"/>
        <dbReference type="ChEBI" id="CHEBI:78442"/>
        <dbReference type="ChEBI" id="CHEBI:78532"/>
        <dbReference type="ChEBI" id="CHEBI:456215"/>
        <dbReference type="EC" id="6.1.1.15"/>
    </reaction>
</comment>
<sequence length="491" mass="54377">MQCAPVRRQTSAILCSACSALVPAHPSLLARRIWHARSDQRTRASSSATTAFPAGVRISRNSSAHLSGAIRRSEAALLTPGTRALIEQGYIAQSASGLWTLLTPALRILQKIERIIDEEMIALGADKVAMPALLKQSLWQRSGRYKPGATNRELLQVHDRKGQHWILGPTHEEEITELVGQRTLTHKSLPLRYYQIGRKYRDEARPRGGLLRSKEFVMKDLYSFDSSVESATITYEAVLGAYKRIFDRLDLTRHGIVMARADSGEIGGSLSHEWHLLHASGEDDVQLCSACQYAANVEFGDKDAGQSECPSCGSGRLTTERAIEVGHTFFLGTRYSEPLGLKFHDADNTQKHVQMGCYGIGTTRLLGVMAELYLKDQRFVWPKHLAPFSLAVLPVNNELDDLTATLLHRYHALGQGRVDKNDIVVNRDYQTDLRKRTAQTAVLGSPTTLIVRDCDADRLDMSVVRSDGVVEVRARSANEIDAALLDLVNAV</sequence>
<evidence type="ECO:0000256" key="1">
    <source>
        <dbReference type="ARBA" id="ARBA00008226"/>
    </source>
</evidence>